<dbReference type="InterPro" id="IPR033647">
    <property type="entry name" value="Aar2_N"/>
</dbReference>
<dbReference type="EMBL" id="KZ851900">
    <property type="protein sequence ID" value="RDH25434.1"/>
    <property type="molecule type" value="Genomic_DNA"/>
</dbReference>
<dbReference type="InterPro" id="IPR007946">
    <property type="entry name" value="AAR2"/>
</dbReference>
<name>A0A370CCG6_ASPNG</name>
<evidence type="ECO:0000313" key="4">
    <source>
        <dbReference type="EMBL" id="RDH25434.1"/>
    </source>
</evidence>
<feature type="domain" description="AAR2 N-terminal" evidence="3">
    <location>
        <begin position="8"/>
        <end position="188"/>
    </location>
</feature>
<dbReference type="Pfam" id="PF05282">
    <property type="entry name" value="AAR2"/>
    <property type="match status" value="1"/>
</dbReference>
<proteinExistence type="inferred from homology"/>
<dbReference type="InterPro" id="IPR038516">
    <property type="entry name" value="AAR2_N_sf"/>
</dbReference>
<dbReference type="VEuPathDB" id="FungiDB:M747DRAFT_328012"/>
<dbReference type="InterPro" id="IPR033648">
    <property type="entry name" value="AAR2_C"/>
</dbReference>
<sequence length="466" mass="52321">MTSSLSPSPTILVPHLPPKTFVGIDLITFTSTPNFHGIRDLPSGWHFLYTGTTESLSLRSGGWFYVGDITKFDEAQAGSVALTTPSHPGADIIVWKWNTDTETLAPLTIDSDADKQEAMRHKANLGAIWQRGGLFRYRSRVSPAALAQQNAGHPVQLEIDEEDEEEGRQTWKELTDKLTPRLLTRVVGDPALDVDGRPRWMVTSASSAQRDTDVIPGLMDSAEATEELEKVTGEKESEFSFLPIDLKRTWREGAIGRERTEAAQDRSWALGDLIHRVSADAGGDESVGEAQVLGELQFAFLMILTLMNYSCLQQWKRLLELVLTCRAAIRDREALLAGVLRLLLLQLKRCDDVEGGLFDLDGEEGGEFLRRLLVKFRRSLHEIVDGTESMVKTEFDKLEAWVKEEYDWELNREVFVRRGMVQLEDGEEVELDMHDDDEDDELGEYAPMVVDLGDNPSQDRVDMGEA</sequence>
<dbReference type="InterPro" id="IPR038514">
    <property type="entry name" value="AAR2_C_sf"/>
</dbReference>
<dbReference type="GO" id="GO:0000244">
    <property type="term" value="P:spliceosomal tri-snRNP complex assembly"/>
    <property type="evidence" value="ECO:0007669"/>
    <property type="project" value="TreeGrafter"/>
</dbReference>
<dbReference type="CDD" id="cd13778">
    <property type="entry name" value="Aar2_C"/>
    <property type="match status" value="1"/>
</dbReference>
<dbReference type="AlphaFoldDB" id="A0A370CCG6"/>
<reference evidence="4 5" key="1">
    <citation type="submission" date="2018-07" db="EMBL/GenBank/DDBJ databases">
        <title>Section-level genome sequencing of Aspergillus section Nigri to investigate inter- and intra-species variation.</title>
        <authorList>
            <consortium name="DOE Joint Genome Institute"/>
            <person name="Vesth T.C."/>
            <person name="Nybo J.L."/>
            <person name="Theobald S."/>
            <person name="Frisvad J.C."/>
            <person name="Larsen T.O."/>
            <person name="Nielsen K.F."/>
            <person name="Hoof J.B."/>
            <person name="Brandl J."/>
            <person name="Salamov A."/>
            <person name="Riley R."/>
            <person name="Gladden J.M."/>
            <person name="Phatale P."/>
            <person name="Nielsen M.T."/>
            <person name="Lyhne E.K."/>
            <person name="Kogle M.E."/>
            <person name="Strasser K."/>
            <person name="McDonnell E."/>
            <person name="Barry K."/>
            <person name="Clum A."/>
            <person name="Chen C."/>
            <person name="Nolan M."/>
            <person name="Sandor L."/>
            <person name="Kuo A."/>
            <person name="Lipzen A."/>
            <person name="Hainaut M."/>
            <person name="Drula E."/>
            <person name="Tsang A."/>
            <person name="Magnuson J.K."/>
            <person name="Henrissat B."/>
            <person name="Wiebenga A."/>
            <person name="Simmons B.A."/>
            <person name="Makela M.R."/>
            <person name="De vries R.P."/>
            <person name="Grigoriev I.V."/>
            <person name="Mortensen U.H."/>
            <person name="Baker S.E."/>
            <person name="Andersen M.R."/>
        </authorList>
    </citation>
    <scope>NUCLEOTIDE SEQUENCE [LARGE SCALE GENOMIC DNA]</scope>
    <source>
        <strain evidence="4 5">ATCC 13496</strain>
    </source>
</reference>
<evidence type="ECO:0000259" key="2">
    <source>
        <dbReference type="Pfam" id="PF05282"/>
    </source>
</evidence>
<comment type="similarity">
    <text evidence="1">Belongs to the AAR2 family.</text>
</comment>
<accession>A0A370CCG6</accession>
<dbReference type="FunFam" id="1.25.40.550:FF:000003">
    <property type="entry name" value="AAR2 family protein"/>
    <property type="match status" value="1"/>
</dbReference>
<dbReference type="Proteomes" id="UP000253845">
    <property type="component" value="Unassembled WGS sequence"/>
</dbReference>
<evidence type="ECO:0000313" key="5">
    <source>
        <dbReference type="Proteomes" id="UP000253845"/>
    </source>
</evidence>
<protein>
    <recommendedName>
        <fullName evidence="6">AAR2 domain protein</fullName>
    </recommendedName>
</protein>
<dbReference type="Pfam" id="PF20981">
    <property type="entry name" value="AAR2_1st"/>
    <property type="match status" value="1"/>
</dbReference>
<gene>
    <name evidence="4" type="ORF">M747DRAFT_328012</name>
</gene>
<organism evidence="4 5">
    <name type="scientific">Aspergillus niger ATCC 13496</name>
    <dbReference type="NCBI Taxonomy" id="1353008"/>
    <lineage>
        <taxon>Eukaryota</taxon>
        <taxon>Fungi</taxon>
        <taxon>Dikarya</taxon>
        <taxon>Ascomycota</taxon>
        <taxon>Pezizomycotina</taxon>
        <taxon>Eurotiomycetes</taxon>
        <taxon>Eurotiomycetidae</taxon>
        <taxon>Eurotiales</taxon>
        <taxon>Aspergillaceae</taxon>
        <taxon>Aspergillus</taxon>
        <taxon>Aspergillus subgen. Circumdati</taxon>
    </lineage>
</organism>
<evidence type="ECO:0000259" key="3">
    <source>
        <dbReference type="Pfam" id="PF20981"/>
    </source>
</evidence>
<dbReference type="PANTHER" id="PTHR12689">
    <property type="entry name" value="A1 CISTRON SPLICING FACTOR AAR2-RELATED"/>
    <property type="match status" value="1"/>
</dbReference>
<evidence type="ECO:0000256" key="1">
    <source>
        <dbReference type="ARBA" id="ARBA00006281"/>
    </source>
</evidence>
<dbReference type="Gene3D" id="1.25.40.550">
    <property type="entry name" value="Aar2, C-terminal domain-like"/>
    <property type="match status" value="1"/>
</dbReference>
<feature type="domain" description="AAR2 C-terminal" evidence="2">
    <location>
        <begin position="241"/>
        <end position="411"/>
    </location>
</feature>
<dbReference type="Gene3D" id="2.60.34.20">
    <property type="match status" value="1"/>
</dbReference>
<dbReference type="PANTHER" id="PTHR12689:SF4">
    <property type="entry name" value="PROTEIN AAR2 HOMOLOG"/>
    <property type="match status" value="1"/>
</dbReference>
<dbReference type="CDD" id="cd13777">
    <property type="entry name" value="Aar2_N"/>
    <property type="match status" value="1"/>
</dbReference>
<evidence type="ECO:0008006" key="6">
    <source>
        <dbReference type="Google" id="ProtNLM"/>
    </source>
</evidence>